<dbReference type="PANTHER" id="PTHR11036:SF127">
    <property type="entry name" value="SEMAPHORIN-1A"/>
    <property type="match status" value="1"/>
</dbReference>
<reference evidence="17 18" key="1">
    <citation type="journal article" date="2024" name="Ann. Entomol. Soc. Am.">
        <title>Genomic analyses of the southern and eastern yellowjacket wasps (Hymenoptera: Vespidae) reveal evolutionary signatures of social life.</title>
        <authorList>
            <person name="Catto M.A."/>
            <person name="Caine P.B."/>
            <person name="Orr S.E."/>
            <person name="Hunt B.G."/>
            <person name="Goodisman M.A.D."/>
        </authorList>
    </citation>
    <scope>NUCLEOTIDE SEQUENCE [LARGE SCALE GENOMIC DNA]</scope>
    <source>
        <strain evidence="17">233</strain>
        <tissue evidence="17">Head and thorax</tissue>
    </source>
</reference>
<protein>
    <recommendedName>
        <fullName evidence="11">Semaphorin-1A</fullName>
    </recommendedName>
    <alternativeName>
        <fullName evidence="12">Semaphorin-I</fullName>
    </alternativeName>
</protein>
<keyword evidence="10" id="KW-0325">Glycoprotein</keyword>
<dbReference type="SUPFAM" id="SSF103575">
    <property type="entry name" value="Plexin repeat"/>
    <property type="match status" value="1"/>
</dbReference>
<comment type="caution">
    <text evidence="17">The sequence shown here is derived from an EMBL/GenBank/DDBJ whole genome shotgun (WGS) entry which is preliminary data.</text>
</comment>
<dbReference type="SUPFAM" id="SSF101912">
    <property type="entry name" value="Sema domain"/>
    <property type="match status" value="1"/>
</dbReference>
<dbReference type="Pfam" id="PF01437">
    <property type="entry name" value="PSI"/>
    <property type="match status" value="1"/>
</dbReference>
<dbReference type="Gene3D" id="2.130.10.10">
    <property type="entry name" value="YVTN repeat-like/Quinoprotein amine dehydrogenase"/>
    <property type="match status" value="1"/>
</dbReference>
<keyword evidence="8 15" id="KW-0472">Membrane</keyword>
<evidence type="ECO:0000256" key="7">
    <source>
        <dbReference type="ARBA" id="ARBA00022989"/>
    </source>
</evidence>
<dbReference type="FunFam" id="2.130.10.10:FF:000346">
    <property type="entry name" value="Sema-1a, isoform D"/>
    <property type="match status" value="1"/>
</dbReference>
<evidence type="ECO:0000256" key="12">
    <source>
        <dbReference type="ARBA" id="ARBA00083066"/>
    </source>
</evidence>
<evidence type="ECO:0000313" key="17">
    <source>
        <dbReference type="EMBL" id="KAL2723916.1"/>
    </source>
</evidence>
<gene>
    <name evidence="17" type="ORF">V1478_008429</name>
</gene>
<dbReference type="InterPro" id="IPR036352">
    <property type="entry name" value="Semap_dom_sf"/>
</dbReference>
<dbReference type="CDD" id="cd11237">
    <property type="entry name" value="Sema_1A"/>
    <property type="match status" value="1"/>
</dbReference>
<feature type="compositionally biased region" description="Basic residues" evidence="14">
    <location>
        <begin position="772"/>
        <end position="784"/>
    </location>
</feature>
<dbReference type="GO" id="GO:0030154">
    <property type="term" value="P:cell differentiation"/>
    <property type="evidence" value="ECO:0007669"/>
    <property type="project" value="UniProtKB-KW"/>
</dbReference>
<organism evidence="17 18">
    <name type="scientific">Vespula squamosa</name>
    <name type="common">Southern yellow jacket</name>
    <name type="synonym">Wasp</name>
    <dbReference type="NCBI Taxonomy" id="30214"/>
    <lineage>
        <taxon>Eukaryota</taxon>
        <taxon>Metazoa</taxon>
        <taxon>Ecdysozoa</taxon>
        <taxon>Arthropoda</taxon>
        <taxon>Hexapoda</taxon>
        <taxon>Insecta</taxon>
        <taxon>Pterygota</taxon>
        <taxon>Neoptera</taxon>
        <taxon>Endopterygota</taxon>
        <taxon>Hymenoptera</taxon>
        <taxon>Apocrita</taxon>
        <taxon>Aculeata</taxon>
        <taxon>Vespoidea</taxon>
        <taxon>Vespidae</taxon>
        <taxon>Vespinae</taxon>
        <taxon>Vespula</taxon>
    </lineage>
</organism>
<comment type="subcellular location">
    <subcellularLocation>
        <location evidence="1">Membrane</location>
    </subcellularLocation>
</comment>
<evidence type="ECO:0000256" key="5">
    <source>
        <dbReference type="ARBA" id="ARBA00022782"/>
    </source>
</evidence>
<comment type="caution">
    <text evidence="13">Lacks conserved residue(s) required for the propagation of feature annotation.</text>
</comment>
<evidence type="ECO:0000259" key="16">
    <source>
        <dbReference type="PROSITE" id="PS51004"/>
    </source>
</evidence>
<dbReference type="Proteomes" id="UP001607302">
    <property type="component" value="Unassembled WGS sequence"/>
</dbReference>
<name>A0ABD2ATH5_VESSQ</name>
<evidence type="ECO:0000256" key="1">
    <source>
        <dbReference type="ARBA" id="ARBA00004370"/>
    </source>
</evidence>
<feature type="transmembrane region" description="Helical" evidence="15">
    <location>
        <begin position="650"/>
        <end position="672"/>
    </location>
</feature>
<feature type="region of interest" description="Disordered" evidence="14">
    <location>
        <begin position="722"/>
        <end position="853"/>
    </location>
</feature>
<evidence type="ECO:0000256" key="9">
    <source>
        <dbReference type="ARBA" id="ARBA00023157"/>
    </source>
</evidence>
<accession>A0ABD2ATH5</accession>
<evidence type="ECO:0000256" key="6">
    <source>
        <dbReference type="ARBA" id="ARBA00022902"/>
    </source>
</evidence>
<dbReference type="InterPro" id="IPR015943">
    <property type="entry name" value="WD40/YVTN_repeat-like_dom_sf"/>
</dbReference>
<proteinExistence type="inferred from homology"/>
<feature type="compositionally biased region" description="Polar residues" evidence="14">
    <location>
        <begin position="785"/>
        <end position="805"/>
    </location>
</feature>
<evidence type="ECO:0000256" key="3">
    <source>
        <dbReference type="ARBA" id="ARBA00022473"/>
    </source>
</evidence>
<keyword evidence="9" id="KW-1015">Disulfide bond</keyword>
<evidence type="ECO:0000256" key="14">
    <source>
        <dbReference type="SAM" id="MobiDB-lite"/>
    </source>
</evidence>
<feature type="domain" description="Sema" evidence="16">
    <location>
        <begin position="56"/>
        <end position="523"/>
    </location>
</feature>
<dbReference type="SMART" id="SM00630">
    <property type="entry name" value="Sema"/>
    <property type="match status" value="1"/>
</dbReference>
<dbReference type="InterPro" id="IPR016201">
    <property type="entry name" value="PSI"/>
</dbReference>
<dbReference type="Pfam" id="PF01403">
    <property type="entry name" value="Sema"/>
    <property type="match status" value="1"/>
</dbReference>
<dbReference type="InterPro" id="IPR002165">
    <property type="entry name" value="Plexin_repeat"/>
</dbReference>
<dbReference type="FunFam" id="3.30.1680.10:FF:000016">
    <property type="entry name" value="Putative Semaphorin-6B"/>
    <property type="match status" value="1"/>
</dbReference>
<dbReference type="InterPro" id="IPR027231">
    <property type="entry name" value="Semaphorin"/>
</dbReference>
<keyword evidence="7 15" id="KW-1133">Transmembrane helix</keyword>
<keyword evidence="6" id="KW-0524">Neurogenesis</keyword>
<keyword evidence="3" id="KW-0217">Developmental protein</keyword>
<dbReference type="InterPro" id="IPR042068">
    <property type="entry name" value="SEM1A_sema_dom"/>
</dbReference>
<evidence type="ECO:0000256" key="10">
    <source>
        <dbReference type="ARBA" id="ARBA00023180"/>
    </source>
</evidence>
<evidence type="ECO:0000313" key="18">
    <source>
        <dbReference type="Proteomes" id="UP001607302"/>
    </source>
</evidence>
<dbReference type="InterPro" id="IPR001627">
    <property type="entry name" value="Semap_dom"/>
</dbReference>
<dbReference type="GO" id="GO:0009653">
    <property type="term" value="P:anatomical structure morphogenesis"/>
    <property type="evidence" value="ECO:0007669"/>
    <property type="project" value="UniProtKB-ARBA"/>
</dbReference>
<keyword evidence="5" id="KW-0221">Differentiation</keyword>
<sequence>MTATGLDNDLLIDYLINNVSITFLHSTIFVSSTIVGKLSFTKGKYLYYPLISQYSSLLLLHSELKSAEDVFRFTGNETHTDYFRLVLRDANYLLVGGRNLVHNLSLTDLTEQQRLTWYSTEKDVKMCVVKGTPEENCQNYIRILVKTSSNTLLVCATNAFKPMCRDYLVHAGNYTMIKEKGGQARCPYDPQHNSTFVYVEGELYTGTVADFAGMDPIIYREPLQTEQYDSMSLNAPNFVSSMSQGDFVYFFFRETAVEYINCGKAVYSRVARVCKYDRGGPHRFRNRWTSFLKSRLNCSVTGDFPFYFNEIQSTTELISGQYGSLSAQLIYGTFTTPVNSISGSAVCAFSLQDITDTFEGNFKEQSALNSNWLPVQSAKVPDPRPGQCVNDSRTLPDLTLNFINTHSLMDESVPSFFGQPIVIRTSFQFTQIAVDPQVKTPGGKTYDVLFIGTDNGKVIKAVNAESADSHEKVSPVVIEEIQAFPSTVPVRGIKVVRASQAGDGLEDGRLVVIADSQVQALRLHRCYGDRILSCGECVALQDPYCAWDKVEGKCRALVGPAATDASRFLQSVATGIHASCPPSKGLNKDASSVGAISANQNKFPQDSMIPSKDSQGGEIINIMQNEEQDSSGPEVSAADSPPPQYSVETLVMAVVAGALAALLVGFVAGYLCGRKCRKDEDDNLPYPDTEYEYFEQRQNVNRLAPEPKLLPQEEVTYAEPVLVPQPSKMHSPKGTMRKPPPTPTETLFQFPDGYGFRGPRDNFETSEEGGGRHRSLGRPTRNRHNASSAGRSSRAVTASGGQSNRELAGPRALESPSPPSSVSSSSPSPPSSSPSPTLVPIAMSGSPPPPTLTPPCRLLPINLFAAVEDTHDDTSMTAVYLLASQGVQFLP</sequence>
<dbReference type="PROSITE" id="PS51004">
    <property type="entry name" value="SEMA"/>
    <property type="match status" value="1"/>
</dbReference>
<evidence type="ECO:0000256" key="11">
    <source>
        <dbReference type="ARBA" id="ARBA00074143"/>
    </source>
</evidence>
<keyword evidence="4 15" id="KW-0812">Transmembrane</keyword>
<dbReference type="SMART" id="SM00423">
    <property type="entry name" value="PSI"/>
    <property type="match status" value="1"/>
</dbReference>
<dbReference type="PANTHER" id="PTHR11036">
    <property type="entry name" value="SEMAPHORIN"/>
    <property type="match status" value="1"/>
</dbReference>
<dbReference type="EMBL" id="JAUDFV010000139">
    <property type="protein sequence ID" value="KAL2723916.1"/>
    <property type="molecule type" value="Genomic_DNA"/>
</dbReference>
<evidence type="ECO:0000256" key="15">
    <source>
        <dbReference type="SAM" id="Phobius"/>
    </source>
</evidence>
<evidence type="ECO:0000256" key="4">
    <source>
        <dbReference type="ARBA" id="ARBA00022692"/>
    </source>
</evidence>
<evidence type="ECO:0000256" key="2">
    <source>
        <dbReference type="ARBA" id="ARBA00009492"/>
    </source>
</evidence>
<dbReference type="Gene3D" id="3.30.1680.10">
    <property type="entry name" value="ligand-binding face of the semaphorins, domain 2"/>
    <property type="match status" value="1"/>
</dbReference>
<comment type="similarity">
    <text evidence="2">Belongs to the semaphorin family.</text>
</comment>
<dbReference type="AlphaFoldDB" id="A0ABD2ATH5"/>
<evidence type="ECO:0000256" key="8">
    <source>
        <dbReference type="ARBA" id="ARBA00023136"/>
    </source>
</evidence>
<evidence type="ECO:0000256" key="13">
    <source>
        <dbReference type="PROSITE-ProRule" id="PRU00352"/>
    </source>
</evidence>
<keyword evidence="18" id="KW-1185">Reference proteome</keyword>
<dbReference type="GO" id="GO:0007399">
    <property type="term" value="P:nervous system development"/>
    <property type="evidence" value="ECO:0007669"/>
    <property type="project" value="UniProtKB-KW"/>
</dbReference>
<dbReference type="GO" id="GO:0016020">
    <property type="term" value="C:membrane"/>
    <property type="evidence" value="ECO:0007669"/>
    <property type="project" value="UniProtKB-SubCell"/>
</dbReference>